<keyword evidence="10" id="KW-0378">Hydrolase</keyword>
<dbReference type="EMBL" id="UFSZ01000001">
    <property type="protein sequence ID" value="SUV19650.1"/>
    <property type="molecule type" value="Genomic_DNA"/>
</dbReference>
<evidence type="ECO:0000313" key="12">
    <source>
        <dbReference type="Proteomes" id="UP000255295"/>
    </source>
</evidence>
<name>A0A2S0JVH4_LYSSH</name>
<evidence type="ECO:0000256" key="2">
    <source>
        <dbReference type="ARBA" id="ARBA00022692"/>
    </source>
</evidence>
<dbReference type="Proteomes" id="UP000255295">
    <property type="component" value="Unassembled WGS sequence"/>
</dbReference>
<dbReference type="InterPro" id="IPR003593">
    <property type="entry name" value="AAA+_ATPase"/>
</dbReference>
<sequence length="584" mass="66449">MSHKNKLLDKNIYKNSKLKFISVTLLIIITALLNSQLVTFTEKFIDSLGMSNFKHSLILLLLLSAFSLSTKVAEQVITYIKSLIRLTVESQLNHKFLSILNFNTITELETPTYQNEVNYFRGTLGTLSALPDYYIDLGKNLIFVVAYSYLIFQYNWLVLLILIPLAVPNAIFQNFYAKKLRFYYRDTAEIGRGKESFFQLLLNPQTQKENMVFSNKNFLLQKWSVNNTIGIEKQKALMNTEFKWRFLMHLPNVISIMAVQLVIVTGIMLTNKNSIGDYFAIITAAGFLQSALIGLAEILGKLKETKLVIKDGESFFEKFNENKLDDTALDMNKIENVRLDNLSFTYPNMDKKALEDISLSFKIGENIAIVGENGSGKSTLAKIISALHNIEDGMLFFNGIDINLIKRKTLLEQISIVSQDFVKYPLTVKENILFENDDTNIERLSNLIKKYPMLIPDNLKNNLNAMLGYEFSGGQQLSGGQWQKIAIGRALVKEADVLILDEPTSALDPMTTNNVINLILLERNLLTTILVTHDLALAKRFDKILCINSGKIVGFGTHYELIRENSFYKELNNDKKEERLDVTV</sequence>
<feature type="transmembrane region" description="Helical" evidence="7">
    <location>
        <begin position="20"/>
        <end position="41"/>
    </location>
</feature>
<reference evidence="9 11" key="1">
    <citation type="submission" date="2017-03" db="EMBL/GenBank/DDBJ databases">
        <title>The whole genome sequencing and assembly of Lysinibacillus sphaericus DSM 28T strain.</title>
        <authorList>
            <person name="Lee Y.-J."/>
            <person name="Yi H."/>
            <person name="Bahn Y.-S."/>
            <person name="Kim J.F."/>
            <person name="Lee D.-W."/>
        </authorList>
    </citation>
    <scope>NUCLEOTIDE SEQUENCE [LARGE SCALE GENOMIC DNA]</scope>
    <source>
        <strain evidence="9 11">DSM 28</strain>
    </source>
</reference>
<keyword evidence="4" id="KW-0067">ATP-binding</keyword>
<dbReference type="InterPro" id="IPR027417">
    <property type="entry name" value="P-loop_NTPase"/>
</dbReference>
<evidence type="ECO:0000256" key="1">
    <source>
        <dbReference type="ARBA" id="ARBA00004651"/>
    </source>
</evidence>
<dbReference type="PROSITE" id="PS00211">
    <property type="entry name" value="ABC_TRANSPORTER_1"/>
    <property type="match status" value="1"/>
</dbReference>
<proteinExistence type="predicted"/>
<feature type="domain" description="ABC transporter" evidence="8">
    <location>
        <begin position="337"/>
        <end position="574"/>
    </location>
</feature>
<dbReference type="EC" id="3.6.3.-" evidence="10"/>
<evidence type="ECO:0000313" key="11">
    <source>
        <dbReference type="Proteomes" id="UP000238825"/>
    </source>
</evidence>
<dbReference type="PROSITE" id="PS50893">
    <property type="entry name" value="ABC_TRANSPORTER_2"/>
    <property type="match status" value="1"/>
</dbReference>
<dbReference type="Proteomes" id="UP000238825">
    <property type="component" value="Chromosome"/>
</dbReference>
<dbReference type="GeneID" id="48274854"/>
<evidence type="ECO:0000256" key="3">
    <source>
        <dbReference type="ARBA" id="ARBA00022741"/>
    </source>
</evidence>
<evidence type="ECO:0000256" key="4">
    <source>
        <dbReference type="ARBA" id="ARBA00022840"/>
    </source>
</evidence>
<dbReference type="RefSeq" id="WP_024364052.1">
    <property type="nucleotide sequence ID" value="NZ_BJNS01000042.1"/>
</dbReference>
<organism evidence="9 11">
    <name type="scientific">Lysinibacillus sphaericus</name>
    <name type="common">Bacillus sphaericus</name>
    <dbReference type="NCBI Taxonomy" id="1421"/>
    <lineage>
        <taxon>Bacteria</taxon>
        <taxon>Bacillati</taxon>
        <taxon>Bacillota</taxon>
        <taxon>Bacilli</taxon>
        <taxon>Bacillales</taxon>
        <taxon>Bacillaceae</taxon>
        <taxon>Lysinibacillus</taxon>
    </lineage>
</organism>
<dbReference type="SUPFAM" id="SSF52540">
    <property type="entry name" value="P-loop containing nucleoside triphosphate hydrolases"/>
    <property type="match status" value="1"/>
</dbReference>
<gene>
    <name evidence="10" type="primary">msbA_2</name>
    <name evidence="9" type="ORF">LS41612_01495</name>
    <name evidence="10" type="ORF">NCTC10338_04507</name>
</gene>
<evidence type="ECO:0000256" key="7">
    <source>
        <dbReference type="SAM" id="Phobius"/>
    </source>
</evidence>
<dbReference type="GO" id="GO:0016887">
    <property type="term" value="F:ATP hydrolysis activity"/>
    <property type="evidence" value="ECO:0007669"/>
    <property type="project" value="InterPro"/>
</dbReference>
<dbReference type="GO" id="GO:0015421">
    <property type="term" value="F:ABC-type oligopeptide transporter activity"/>
    <property type="evidence" value="ECO:0007669"/>
    <property type="project" value="TreeGrafter"/>
</dbReference>
<evidence type="ECO:0000313" key="9">
    <source>
        <dbReference type="EMBL" id="AVK95059.1"/>
    </source>
</evidence>
<evidence type="ECO:0000313" key="10">
    <source>
        <dbReference type="EMBL" id="SUV19650.1"/>
    </source>
</evidence>
<dbReference type="SMART" id="SM00382">
    <property type="entry name" value="AAA"/>
    <property type="match status" value="1"/>
</dbReference>
<dbReference type="InterPro" id="IPR036640">
    <property type="entry name" value="ABC1_TM_sf"/>
</dbReference>
<feature type="transmembrane region" description="Helical" evidence="7">
    <location>
        <begin position="246"/>
        <end position="269"/>
    </location>
</feature>
<evidence type="ECO:0000259" key="8">
    <source>
        <dbReference type="PROSITE" id="PS50893"/>
    </source>
</evidence>
<dbReference type="InterPro" id="IPR017871">
    <property type="entry name" value="ABC_transporter-like_CS"/>
</dbReference>
<protein>
    <submittedName>
        <fullName evidence="10">Subtilin ABC transporter</fullName>
        <ecNumber evidence="10">3.6.3.-</ecNumber>
    </submittedName>
</protein>
<dbReference type="PANTHER" id="PTHR43394:SF1">
    <property type="entry name" value="ATP-BINDING CASSETTE SUB-FAMILY B MEMBER 10, MITOCHONDRIAL"/>
    <property type="match status" value="1"/>
</dbReference>
<evidence type="ECO:0000256" key="5">
    <source>
        <dbReference type="ARBA" id="ARBA00022989"/>
    </source>
</evidence>
<dbReference type="InterPro" id="IPR003439">
    <property type="entry name" value="ABC_transporter-like_ATP-bd"/>
</dbReference>
<dbReference type="GO" id="GO:0005886">
    <property type="term" value="C:plasma membrane"/>
    <property type="evidence" value="ECO:0007669"/>
    <property type="project" value="UniProtKB-SubCell"/>
</dbReference>
<feature type="transmembrane region" description="Helical" evidence="7">
    <location>
        <begin position="156"/>
        <end position="176"/>
    </location>
</feature>
<feature type="transmembrane region" description="Helical" evidence="7">
    <location>
        <begin position="275"/>
        <end position="296"/>
    </location>
</feature>
<dbReference type="AlphaFoldDB" id="A0A2S0JVH4"/>
<dbReference type="CDD" id="cd03228">
    <property type="entry name" value="ABCC_MRP_Like"/>
    <property type="match status" value="1"/>
</dbReference>
<evidence type="ECO:0000256" key="6">
    <source>
        <dbReference type="ARBA" id="ARBA00023136"/>
    </source>
</evidence>
<dbReference type="Gene3D" id="1.20.1560.10">
    <property type="entry name" value="ABC transporter type 1, transmembrane domain"/>
    <property type="match status" value="1"/>
</dbReference>
<keyword evidence="3" id="KW-0547">Nucleotide-binding</keyword>
<accession>A0A2S0JVH4</accession>
<reference evidence="10 12" key="2">
    <citation type="submission" date="2018-06" db="EMBL/GenBank/DDBJ databases">
        <authorList>
            <consortium name="Pathogen Informatics"/>
            <person name="Doyle S."/>
        </authorList>
    </citation>
    <scope>NUCLEOTIDE SEQUENCE [LARGE SCALE GENOMIC DNA]</scope>
    <source>
        <strain evidence="10 12">NCTC10338</strain>
    </source>
</reference>
<keyword evidence="6 7" id="KW-0472">Membrane</keyword>
<keyword evidence="2 7" id="KW-0812">Transmembrane</keyword>
<dbReference type="GO" id="GO:0005524">
    <property type="term" value="F:ATP binding"/>
    <property type="evidence" value="ECO:0007669"/>
    <property type="project" value="UniProtKB-KW"/>
</dbReference>
<keyword evidence="5 7" id="KW-1133">Transmembrane helix</keyword>
<dbReference type="Pfam" id="PF00005">
    <property type="entry name" value="ABC_tran"/>
    <property type="match status" value="1"/>
</dbReference>
<dbReference type="InterPro" id="IPR039421">
    <property type="entry name" value="Type_1_exporter"/>
</dbReference>
<comment type="subcellular location">
    <subcellularLocation>
        <location evidence="1">Cell membrane</location>
        <topology evidence="1">Multi-pass membrane protein</topology>
    </subcellularLocation>
</comment>
<dbReference type="Gene3D" id="3.40.50.300">
    <property type="entry name" value="P-loop containing nucleotide triphosphate hydrolases"/>
    <property type="match status" value="1"/>
</dbReference>
<dbReference type="SUPFAM" id="SSF90123">
    <property type="entry name" value="ABC transporter transmembrane region"/>
    <property type="match status" value="1"/>
</dbReference>
<dbReference type="PANTHER" id="PTHR43394">
    <property type="entry name" value="ATP-DEPENDENT PERMEASE MDL1, MITOCHONDRIAL"/>
    <property type="match status" value="1"/>
</dbReference>
<dbReference type="EMBL" id="CP019980">
    <property type="protein sequence ID" value="AVK95059.1"/>
    <property type="molecule type" value="Genomic_DNA"/>
</dbReference>